<sequence length="48" mass="5429">MRLYVWEESIQGRYAIASHGQAMVVFIAIVMCPVFKGEIIAKLEFPGK</sequence>
<proteinExistence type="predicted"/>
<name>A0A2L2XHS6_9FIRM</name>
<dbReference type="Proteomes" id="UP000239549">
    <property type="component" value="Unassembled WGS sequence"/>
</dbReference>
<gene>
    <name evidence="2" type="ORF">DCCM_4376</name>
</gene>
<evidence type="ECO:0000313" key="2">
    <source>
        <dbReference type="EMBL" id="GBF35253.1"/>
    </source>
</evidence>
<dbReference type="EMBL" id="BFAV01000157">
    <property type="protein sequence ID" value="GBF35253.1"/>
    <property type="molecule type" value="Genomic_DNA"/>
</dbReference>
<keyword evidence="1" id="KW-0472">Membrane</keyword>
<accession>A0A2L2XHS6</accession>
<dbReference type="AlphaFoldDB" id="A0A2L2XHS6"/>
<comment type="caution">
    <text evidence="2">The sequence shown here is derived from an EMBL/GenBank/DDBJ whole genome shotgun (WGS) entry which is preliminary data.</text>
</comment>
<reference evidence="3" key="1">
    <citation type="submission" date="2018-02" db="EMBL/GenBank/DDBJ databases">
        <title>Genome sequence of Desulfocucumis palustris strain NAW-5.</title>
        <authorList>
            <person name="Watanabe M."/>
            <person name="Kojima H."/>
            <person name="Fukui M."/>
        </authorList>
    </citation>
    <scope>NUCLEOTIDE SEQUENCE [LARGE SCALE GENOMIC DNA]</scope>
    <source>
        <strain evidence="3">NAW-5</strain>
    </source>
</reference>
<keyword evidence="3" id="KW-1185">Reference proteome</keyword>
<feature type="transmembrane region" description="Helical" evidence="1">
    <location>
        <begin position="12"/>
        <end position="35"/>
    </location>
</feature>
<keyword evidence="1" id="KW-0812">Transmembrane</keyword>
<evidence type="ECO:0000256" key="1">
    <source>
        <dbReference type="SAM" id="Phobius"/>
    </source>
</evidence>
<protein>
    <submittedName>
        <fullName evidence="2">Uncharacterized protein</fullName>
    </submittedName>
</protein>
<organism evidence="2 3">
    <name type="scientific">Desulfocucumis palustris</name>
    <dbReference type="NCBI Taxonomy" id="1898651"/>
    <lineage>
        <taxon>Bacteria</taxon>
        <taxon>Bacillati</taxon>
        <taxon>Bacillota</taxon>
        <taxon>Clostridia</taxon>
        <taxon>Eubacteriales</taxon>
        <taxon>Desulfocucumaceae</taxon>
        <taxon>Desulfocucumis</taxon>
    </lineage>
</organism>
<keyword evidence="1" id="KW-1133">Transmembrane helix</keyword>
<evidence type="ECO:0000313" key="3">
    <source>
        <dbReference type="Proteomes" id="UP000239549"/>
    </source>
</evidence>